<keyword evidence="5" id="KW-0472">Membrane</keyword>
<evidence type="ECO:0000256" key="1">
    <source>
        <dbReference type="ARBA" id="ARBA00004162"/>
    </source>
</evidence>
<dbReference type="AlphaFoldDB" id="A0A316M951"/>
<dbReference type="PANTHER" id="PTHR33885">
    <property type="entry name" value="PHAGE SHOCK PROTEIN C"/>
    <property type="match status" value="1"/>
</dbReference>
<dbReference type="RefSeq" id="WP_074845876.1">
    <property type="nucleotide sequence ID" value="NZ_BAAACD010000003.1"/>
</dbReference>
<keyword evidence="3" id="KW-0812">Transmembrane</keyword>
<comment type="caution">
    <text evidence="7">The sequence shown here is derived from an EMBL/GenBank/DDBJ whole genome shotgun (WGS) entry which is preliminary data.</text>
</comment>
<dbReference type="InterPro" id="IPR007168">
    <property type="entry name" value="Phageshock_PspC_N"/>
</dbReference>
<dbReference type="PANTHER" id="PTHR33885:SF3">
    <property type="entry name" value="PHAGE SHOCK PROTEIN C"/>
    <property type="match status" value="1"/>
</dbReference>
<keyword evidence="4" id="KW-1133">Transmembrane helix</keyword>
<accession>A0A316M951</accession>
<keyword evidence="2" id="KW-1003">Cell membrane</keyword>
<comment type="subcellular location">
    <subcellularLocation>
        <location evidence="1">Cell membrane</location>
        <topology evidence="1">Single-pass membrane protein</topology>
    </subcellularLocation>
</comment>
<dbReference type="GeneID" id="90545461"/>
<dbReference type="InterPro" id="IPR052027">
    <property type="entry name" value="PspC"/>
</dbReference>
<evidence type="ECO:0000313" key="8">
    <source>
        <dbReference type="Proteomes" id="UP000246114"/>
    </source>
</evidence>
<evidence type="ECO:0000259" key="6">
    <source>
        <dbReference type="Pfam" id="PF04024"/>
    </source>
</evidence>
<dbReference type="Proteomes" id="UP000246114">
    <property type="component" value="Unassembled WGS sequence"/>
</dbReference>
<dbReference type="GO" id="GO:0005886">
    <property type="term" value="C:plasma membrane"/>
    <property type="evidence" value="ECO:0007669"/>
    <property type="project" value="UniProtKB-SubCell"/>
</dbReference>
<name>A0A316M951_9CLOT</name>
<evidence type="ECO:0000256" key="4">
    <source>
        <dbReference type="ARBA" id="ARBA00022989"/>
    </source>
</evidence>
<feature type="domain" description="Phage shock protein PspC N-terminal" evidence="6">
    <location>
        <begin position="5"/>
        <end position="61"/>
    </location>
</feature>
<dbReference type="EMBL" id="QAMZ01000018">
    <property type="protein sequence ID" value="PWL54816.1"/>
    <property type="molecule type" value="Genomic_DNA"/>
</dbReference>
<organism evidence="7 8">
    <name type="scientific">Clostridium cadaveris</name>
    <dbReference type="NCBI Taxonomy" id="1529"/>
    <lineage>
        <taxon>Bacteria</taxon>
        <taxon>Bacillati</taxon>
        <taxon>Bacillota</taxon>
        <taxon>Clostridia</taxon>
        <taxon>Eubacteriales</taxon>
        <taxon>Clostridiaceae</taxon>
        <taxon>Clostridium</taxon>
    </lineage>
</organism>
<dbReference type="OrthoDB" id="9815286at2"/>
<gene>
    <name evidence="7" type="ORF">DBY38_03265</name>
</gene>
<evidence type="ECO:0000256" key="2">
    <source>
        <dbReference type="ARBA" id="ARBA00022475"/>
    </source>
</evidence>
<sequence>MSESKKLYKNRQNKMLCGVCSGVSDYLNLDVSIIRILWTLLCLTYGSGVILYFVCALILPENPNN</sequence>
<dbReference type="Pfam" id="PF04024">
    <property type="entry name" value="PspC"/>
    <property type="match status" value="1"/>
</dbReference>
<evidence type="ECO:0000256" key="3">
    <source>
        <dbReference type="ARBA" id="ARBA00022692"/>
    </source>
</evidence>
<reference evidence="7 8" key="1">
    <citation type="submission" date="2018-03" db="EMBL/GenBank/DDBJ databases">
        <title>The uncultured portion of the human microbiome is neutrally assembled.</title>
        <authorList>
            <person name="Jeraldo P."/>
            <person name="Boardman L."/>
            <person name="White B.A."/>
            <person name="Nelson H."/>
            <person name="Goldenfeld N."/>
            <person name="Chia N."/>
        </authorList>
    </citation>
    <scope>NUCLEOTIDE SEQUENCE [LARGE SCALE GENOMIC DNA]</scope>
    <source>
        <strain evidence="7">CIM:MAG 903</strain>
    </source>
</reference>
<protein>
    <submittedName>
        <fullName evidence="7">PspC domain-containing protein</fullName>
    </submittedName>
</protein>
<proteinExistence type="predicted"/>
<evidence type="ECO:0000256" key="5">
    <source>
        <dbReference type="ARBA" id="ARBA00023136"/>
    </source>
</evidence>
<evidence type="ECO:0000313" key="7">
    <source>
        <dbReference type="EMBL" id="PWL54816.1"/>
    </source>
</evidence>